<dbReference type="InterPro" id="IPR015943">
    <property type="entry name" value="WD40/YVTN_repeat-like_dom_sf"/>
</dbReference>
<dbReference type="InterPro" id="IPR020472">
    <property type="entry name" value="WD40_PAC1"/>
</dbReference>
<accession>A0A319C3D8</accession>
<dbReference type="PRINTS" id="PR00320">
    <property type="entry name" value="GPROTEINBRPT"/>
</dbReference>
<dbReference type="SMART" id="SM00320">
    <property type="entry name" value="WD40"/>
    <property type="match status" value="8"/>
</dbReference>
<evidence type="ECO:0000256" key="4">
    <source>
        <dbReference type="SAM" id="MobiDB-lite"/>
    </source>
</evidence>
<feature type="repeat" description="WD" evidence="3">
    <location>
        <begin position="1295"/>
        <end position="1336"/>
    </location>
</feature>
<feature type="non-terminal residue" evidence="7">
    <location>
        <position position="1"/>
    </location>
</feature>
<dbReference type="InterPro" id="IPR036322">
    <property type="entry name" value="WD40_repeat_dom_sf"/>
</dbReference>
<evidence type="ECO:0000256" key="1">
    <source>
        <dbReference type="ARBA" id="ARBA00022574"/>
    </source>
</evidence>
<evidence type="ECO:0000259" key="5">
    <source>
        <dbReference type="Pfam" id="PF17100"/>
    </source>
</evidence>
<dbReference type="Pfam" id="PF17100">
    <property type="entry name" value="NACHT_N"/>
    <property type="match status" value="1"/>
</dbReference>
<dbReference type="OrthoDB" id="674604at2759"/>
<dbReference type="Gene3D" id="2.130.10.10">
    <property type="entry name" value="YVTN repeat-like/Quinoprotein amine dehydrogenase"/>
    <property type="match status" value="3"/>
</dbReference>
<organism evidence="7 8">
    <name type="scientific">Aspergillus uvarum CBS 121591</name>
    <dbReference type="NCBI Taxonomy" id="1448315"/>
    <lineage>
        <taxon>Eukaryota</taxon>
        <taxon>Fungi</taxon>
        <taxon>Dikarya</taxon>
        <taxon>Ascomycota</taxon>
        <taxon>Pezizomycotina</taxon>
        <taxon>Eurotiomycetes</taxon>
        <taxon>Eurotiomycetidae</taxon>
        <taxon>Eurotiales</taxon>
        <taxon>Aspergillaceae</taxon>
        <taxon>Aspergillus</taxon>
        <taxon>Aspergillus subgen. Circumdati</taxon>
    </lineage>
</organism>
<dbReference type="Pfam" id="PF24883">
    <property type="entry name" value="NPHP3_N"/>
    <property type="match status" value="1"/>
</dbReference>
<evidence type="ECO:0000313" key="7">
    <source>
        <dbReference type="EMBL" id="PYH78380.1"/>
    </source>
</evidence>
<dbReference type="RefSeq" id="XP_025488580.1">
    <property type="nucleotide sequence ID" value="XM_025640180.1"/>
</dbReference>
<sequence>MYKLNGWASNGQMIGEENLQNTPQIDDSTYSYMGYFVDVVAFSIIQFNPVSPLPATAHISLGSSFSFKMGWREIFPSRKNRQPQKHQNEQQTSVNQKPKETSNCKTPQIPQISDTPSKNSNVTESATQNTPCQAAKSSTSTLAVNVWNRAYDQLANNENTRALVEAYFKALKKAGKPASYVGAPDADEDISEMKDQAGRDKILQDAIKSGQQKIHKSISATNTVGKVSSFILQFKEVVDLAVGTNPQAALPWAGVCIGLTFLLNPAKASQDNLDGVGYVTSRMKWYCSLTDQLLSREYIETTRDKSFEGILDLLEERVIDLYKELLLFQMKSVCSYYKNQGWVFVRNLIDLDGWDGQLEGVKATEKALQADSKQYHNTEGQKLMREFALNAQATQETLGTFHQTLRDYIAEQWRNHQDGEFGECLRHIFVDDPQRQIATKLNSNDKLLKESYEWILRTEEYQALQDWESATQILWLFGPAGTGKTMLTIGIITQMFQKSSNITASISSYFCGARGENQTRVMDVLRTLIWGLLIQQPHLFSHLREKYKSSGKNLFTAPRTFWYLRDIFLAMLADERLTPVYLAVDALDECERIAKHDEPGVNDLMEIIYDSLQITNSSAKIKWILSSRPEISLPNTLIDEKPETLKQVDVQSNPEPVDAYITYKVSDLKRKLNYSDETLEAIANEIRKRAQNTFLWAALVFKDLIHRDVMEADALEEIEKNPAELSELYENMMVRIENGHHPEFFKSVLEAACFASRPLSYAEIQVLSGLPSKYKPEGFVSKCGSFLTVEDETVHVLHNSAREHLLDYFNSRVSEIHDLMCERSIKALSEGLRFNMYDLLPDTEISHASVPQNKPLDRLAYSCEYWTEILRKGTSKLTEDGPASAFLKVHFLHWLESLSLLGKLPKAIVLIRDLQAMIKISVFLADAEKFTMKNLAIMTQFPLQIYGSALLFSPRKSVIKNAFFDERPSFISKFLGGMDHWDPCRQILDRDERTKALAFSPKNTCFASAMAPDRQNPVIKIWDTVVGDCIRTFHLKAAGDVMDEIHLSFLSESNLAVCYRGIACLIDVKSGTFSPTVRPSATKPFGRIDSPITCSPDGKSFAIAANCSVDLWDVSTWTRRRTLQGHSGSVTTITFAHDSKTLATGSEDGTIRVWNPIDGTCTNVMVIEGDFHYIHCLFFSVDNSTIISLSGRVTISLWDVSNGALKAERKKEDDQFAGYADCSLSSIGETLAIACSDGKIRFEDVTTGAQILVLNQEGHLFPRVKFSRDEHILISSTWDGSVRLWDISGPPAKSSSSHESKVTALRFSQEGQYLATGSEDGDVKLWNSADGLLEHTFDGHSHTVNFVVFAPDGRTFATIASDQKVRIWDSMSGICRHILTFRSSVATFSPDGKLLAVDAGLGRVLVWDVMTGECQRTIECDPCLILRLLFIREGKELIMQESHGVQLWDLATGTCKQRFANEMTDIFVSADEATLISASADFPLEDFNIHFTPDSLRVWDLATGVCRQIIRFGYRAMRLSFIDKYFETDREVFSFNSSILTRSPDSVLSRSGVEVKDTWVIRDGKKLFALPPDYPQNCTTVHGNTVALGGFSGEVAIVELADI</sequence>
<dbReference type="Gene3D" id="3.40.50.300">
    <property type="entry name" value="P-loop containing nucleotide triphosphate hydrolases"/>
    <property type="match status" value="1"/>
</dbReference>
<reference evidence="7 8" key="1">
    <citation type="submission" date="2016-12" db="EMBL/GenBank/DDBJ databases">
        <title>The genomes of Aspergillus section Nigri reveals drivers in fungal speciation.</title>
        <authorList>
            <consortium name="DOE Joint Genome Institute"/>
            <person name="Vesth T.C."/>
            <person name="Nybo J."/>
            <person name="Theobald S."/>
            <person name="Brandl J."/>
            <person name="Frisvad J.C."/>
            <person name="Nielsen K.F."/>
            <person name="Lyhne E.K."/>
            <person name="Kogle M.E."/>
            <person name="Kuo A."/>
            <person name="Riley R."/>
            <person name="Clum A."/>
            <person name="Nolan M."/>
            <person name="Lipzen A."/>
            <person name="Salamov A."/>
            <person name="Henrissat B."/>
            <person name="Wiebenga A."/>
            <person name="De Vries R.P."/>
            <person name="Grigoriev I.V."/>
            <person name="Mortensen U.H."/>
            <person name="Andersen M.R."/>
            <person name="Baker S.E."/>
        </authorList>
    </citation>
    <scope>NUCLEOTIDE SEQUENCE [LARGE SCALE GENOMIC DNA]</scope>
    <source>
        <strain evidence="7 8">CBS 121591</strain>
    </source>
</reference>
<proteinExistence type="predicted"/>
<dbReference type="SUPFAM" id="SSF101908">
    <property type="entry name" value="Putative isomerase YbhE"/>
    <property type="match status" value="1"/>
</dbReference>
<feature type="domain" description="NWD NACHT-NTPase N-terminal" evidence="5">
    <location>
        <begin position="145"/>
        <end position="371"/>
    </location>
</feature>
<evidence type="ECO:0000259" key="6">
    <source>
        <dbReference type="Pfam" id="PF24883"/>
    </source>
</evidence>
<dbReference type="InterPro" id="IPR027417">
    <property type="entry name" value="P-loop_NTPase"/>
</dbReference>
<feature type="domain" description="Nephrocystin 3-like N-terminal" evidence="6">
    <location>
        <begin position="451"/>
        <end position="628"/>
    </location>
</feature>
<protein>
    <submittedName>
        <fullName evidence="7">WD40 repeat-like protein</fullName>
    </submittedName>
</protein>
<feature type="region of interest" description="Disordered" evidence="4">
    <location>
        <begin position="78"/>
        <end position="135"/>
    </location>
</feature>
<feature type="repeat" description="WD" evidence="3">
    <location>
        <begin position="1337"/>
        <end position="1369"/>
    </location>
</feature>
<dbReference type="SUPFAM" id="SSF52540">
    <property type="entry name" value="P-loop containing nucleoside triphosphate hydrolases"/>
    <property type="match status" value="1"/>
</dbReference>
<dbReference type="InterPro" id="IPR031359">
    <property type="entry name" value="NACHT_N"/>
</dbReference>
<feature type="repeat" description="WD" evidence="3">
    <location>
        <begin position="1264"/>
        <end position="1288"/>
    </location>
</feature>
<dbReference type="PROSITE" id="PS00678">
    <property type="entry name" value="WD_REPEATS_1"/>
    <property type="match status" value="1"/>
</dbReference>
<dbReference type="EMBL" id="KZ821729">
    <property type="protein sequence ID" value="PYH78380.1"/>
    <property type="molecule type" value="Genomic_DNA"/>
</dbReference>
<dbReference type="SUPFAM" id="SSF50978">
    <property type="entry name" value="WD40 repeat-like"/>
    <property type="match status" value="2"/>
</dbReference>
<dbReference type="InterPro" id="IPR001680">
    <property type="entry name" value="WD40_rpt"/>
</dbReference>
<dbReference type="Proteomes" id="UP000248340">
    <property type="component" value="Unassembled WGS sequence"/>
</dbReference>
<dbReference type="STRING" id="1448315.A0A319C3D8"/>
<dbReference type="PROSITE" id="PS50082">
    <property type="entry name" value="WD_REPEATS_2"/>
    <property type="match status" value="4"/>
</dbReference>
<feature type="repeat" description="WD" evidence="3">
    <location>
        <begin position="1123"/>
        <end position="1155"/>
    </location>
</feature>
<name>A0A319C3D8_9EURO</name>
<dbReference type="VEuPathDB" id="FungiDB:BO82DRAFT_421722"/>
<evidence type="ECO:0000256" key="2">
    <source>
        <dbReference type="ARBA" id="ARBA00022737"/>
    </source>
</evidence>
<keyword evidence="8" id="KW-1185">Reference proteome</keyword>
<gene>
    <name evidence="7" type="ORF">BO82DRAFT_421722</name>
</gene>
<dbReference type="PANTHER" id="PTHR19879:SF9">
    <property type="entry name" value="TRANSCRIPTION INITIATION FACTOR TFIID SUBUNIT 5"/>
    <property type="match status" value="1"/>
</dbReference>
<feature type="compositionally biased region" description="Polar residues" evidence="4">
    <location>
        <begin position="103"/>
        <end position="135"/>
    </location>
</feature>
<dbReference type="InterPro" id="IPR019775">
    <property type="entry name" value="WD40_repeat_CS"/>
</dbReference>
<evidence type="ECO:0000313" key="8">
    <source>
        <dbReference type="Proteomes" id="UP000248340"/>
    </source>
</evidence>
<keyword evidence="1 3" id="KW-0853">WD repeat</keyword>
<dbReference type="PROSITE" id="PS50294">
    <property type="entry name" value="WD_REPEATS_REGION"/>
    <property type="match status" value="3"/>
</dbReference>
<dbReference type="CDD" id="cd00200">
    <property type="entry name" value="WD40"/>
    <property type="match status" value="1"/>
</dbReference>
<dbReference type="InterPro" id="IPR056884">
    <property type="entry name" value="NPHP3-like_N"/>
</dbReference>
<dbReference type="Pfam" id="PF00400">
    <property type="entry name" value="WD40"/>
    <property type="match status" value="4"/>
</dbReference>
<evidence type="ECO:0000256" key="3">
    <source>
        <dbReference type="PROSITE-ProRule" id="PRU00221"/>
    </source>
</evidence>
<keyword evidence="2" id="KW-0677">Repeat</keyword>
<dbReference type="PANTHER" id="PTHR19879">
    <property type="entry name" value="TRANSCRIPTION INITIATION FACTOR TFIID"/>
    <property type="match status" value="1"/>
</dbReference>
<dbReference type="GeneID" id="37142922"/>